<keyword evidence="3 7" id="KW-0812">Transmembrane</keyword>
<feature type="transmembrane region" description="Helical" evidence="7">
    <location>
        <begin position="60"/>
        <end position="81"/>
    </location>
</feature>
<protein>
    <recommendedName>
        <fullName evidence="9">Metal transporter</fullName>
    </recommendedName>
</protein>
<keyword evidence="5 7" id="KW-0472">Membrane</keyword>
<dbReference type="GO" id="GO:0034755">
    <property type="term" value="P:iron ion transmembrane transport"/>
    <property type="evidence" value="ECO:0007669"/>
    <property type="project" value="TreeGrafter"/>
</dbReference>
<dbReference type="PANTHER" id="PTHR11706">
    <property type="entry name" value="SOLUTE CARRIER PROTEIN FAMILY 11 MEMBER"/>
    <property type="match status" value="1"/>
</dbReference>
<feature type="transmembrane region" description="Helical" evidence="7">
    <location>
        <begin position="291"/>
        <end position="317"/>
    </location>
</feature>
<organism evidence="8">
    <name type="scientific">Panicum hallii</name>
    <dbReference type="NCBI Taxonomy" id="206008"/>
    <lineage>
        <taxon>Eukaryota</taxon>
        <taxon>Viridiplantae</taxon>
        <taxon>Streptophyta</taxon>
        <taxon>Embryophyta</taxon>
        <taxon>Tracheophyta</taxon>
        <taxon>Spermatophyta</taxon>
        <taxon>Magnoliopsida</taxon>
        <taxon>Liliopsida</taxon>
        <taxon>Poales</taxon>
        <taxon>Poaceae</taxon>
        <taxon>PACMAD clade</taxon>
        <taxon>Panicoideae</taxon>
        <taxon>Panicodae</taxon>
        <taxon>Paniceae</taxon>
        <taxon>Panicinae</taxon>
        <taxon>Panicum</taxon>
        <taxon>Panicum sect. Panicum</taxon>
    </lineage>
</organism>
<dbReference type="Proteomes" id="UP000243499">
    <property type="component" value="Chromosome 1"/>
</dbReference>
<feature type="transmembrane region" description="Helical" evidence="7">
    <location>
        <begin position="148"/>
        <end position="169"/>
    </location>
</feature>
<evidence type="ECO:0000256" key="4">
    <source>
        <dbReference type="ARBA" id="ARBA00022989"/>
    </source>
</evidence>
<dbReference type="Pfam" id="PF01566">
    <property type="entry name" value="Nramp"/>
    <property type="match status" value="1"/>
</dbReference>
<dbReference type="GO" id="GO:0005886">
    <property type="term" value="C:plasma membrane"/>
    <property type="evidence" value="ECO:0007669"/>
    <property type="project" value="TreeGrafter"/>
</dbReference>
<evidence type="ECO:0000256" key="3">
    <source>
        <dbReference type="ARBA" id="ARBA00022692"/>
    </source>
</evidence>
<evidence type="ECO:0000256" key="6">
    <source>
        <dbReference type="SAM" id="MobiDB-lite"/>
    </source>
</evidence>
<evidence type="ECO:0000256" key="2">
    <source>
        <dbReference type="ARBA" id="ARBA00009965"/>
    </source>
</evidence>
<evidence type="ECO:0000256" key="5">
    <source>
        <dbReference type="ARBA" id="ARBA00023136"/>
    </source>
</evidence>
<gene>
    <name evidence="8" type="ORF">PAHAL_1G025100</name>
</gene>
<feature type="transmembrane region" description="Helical" evidence="7">
    <location>
        <begin position="27"/>
        <end position="48"/>
    </location>
</feature>
<dbReference type="InterPro" id="IPR001046">
    <property type="entry name" value="NRAMP_fam"/>
</dbReference>
<feature type="compositionally biased region" description="Low complexity" evidence="6">
    <location>
        <begin position="382"/>
        <end position="391"/>
    </location>
</feature>
<accession>A0A2S3GLC0</accession>
<comment type="similarity">
    <text evidence="2">Belongs to the NRAMP (TC 2.A.55) family.</text>
</comment>
<evidence type="ECO:0000256" key="7">
    <source>
        <dbReference type="SAM" id="Phobius"/>
    </source>
</evidence>
<dbReference type="Gramene" id="PAN03855">
    <property type="protein sequence ID" value="PAN03855"/>
    <property type="gene ID" value="PAHAL_1G025100"/>
</dbReference>
<evidence type="ECO:0008006" key="9">
    <source>
        <dbReference type="Google" id="ProtNLM"/>
    </source>
</evidence>
<sequence>MYLHMNSTLQAARIAVRVLGTAFAFNILLKIPVWAGVILTVFSTLLLLGVQRFGARKLEFIIAAFMFTMAACFFGELSYLRPSAKEVVKGKFVPSLQGKDAAANAIALFGAIITPYNLFLHSALVLSRKTPRSDKSIRAACRYFLIEYSLAFIVALLINVSVVVVAGTICNANNLSPADANTCSDLTPQSTPMLLRNVLGRSSSVVYAVALLASGQSTTINCTFAGQVIMQGFLDMKMKNWVRNLITRVIAIGPSLIVSIMVLSFEMPFALIPLLKFCNSSKKVGPLKESIYTVVIAWILSFALIVVNTYFLVWTYVDWLVHNHLPKYANALVSIVVFSLMAAYLVFVVYLTFRRDTVSTYVPVSERAQGQVEAGGAQAVASAADADQPAPFRKDLADDSM</sequence>
<comment type="subcellular location">
    <subcellularLocation>
        <location evidence="1">Membrane</location>
        <topology evidence="1">Multi-pass membrane protein</topology>
    </subcellularLocation>
</comment>
<dbReference type="GO" id="GO:0046873">
    <property type="term" value="F:metal ion transmembrane transporter activity"/>
    <property type="evidence" value="ECO:0007669"/>
    <property type="project" value="InterPro"/>
</dbReference>
<name>A0A2S3GLC0_9POAL</name>
<feature type="transmembrane region" description="Helical" evidence="7">
    <location>
        <begin position="101"/>
        <end position="127"/>
    </location>
</feature>
<reference evidence="8" key="1">
    <citation type="submission" date="2018-04" db="EMBL/GenBank/DDBJ databases">
        <title>WGS assembly of Panicum hallii.</title>
        <authorList>
            <person name="Lovell J."/>
            <person name="Jenkins J."/>
            <person name="Lowry D."/>
            <person name="Mamidi S."/>
            <person name="Sreedasyam A."/>
            <person name="Weng X."/>
            <person name="Barry K."/>
            <person name="Bonette J."/>
            <person name="Campitelli B."/>
            <person name="Daum C."/>
            <person name="Gordon S."/>
            <person name="Gould B."/>
            <person name="Lipzen A."/>
            <person name="Macqueen A."/>
            <person name="Palacio-Mejia J."/>
            <person name="Plott C."/>
            <person name="Shakirov E."/>
            <person name="Shu S."/>
            <person name="Yoshinaga Y."/>
            <person name="Zane M."/>
            <person name="Rokhsar D."/>
            <person name="Grimwood J."/>
            <person name="Schmutz J."/>
            <person name="Juenger T."/>
        </authorList>
    </citation>
    <scope>NUCLEOTIDE SEQUENCE [LARGE SCALE GENOMIC DNA]</scope>
    <source>
        <strain evidence="8">FIL2</strain>
    </source>
</reference>
<feature type="transmembrane region" description="Helical" evidence="7">
    <location>
        <begin position="329"/>
        <end position="353"/>
    </location>
</feature>
<keyword evidence="4 7" id="KW-1133">Transmembrane helix</keyword>
<dbReference type="PRINTS" id="PR00447">
    <property type="entry name" value="NATRESASSCMP"/>
</dbReference>
<dbReference type="PANTHER" id="PTHR11706:SF48">
    <property type="entry name" value="METAL TRANSPORTER NRAT1"/>
    <property type="match status" value="1"/>
</dbReference>
<feature type="region of interest" description="Disordered" evidence="6">
    <location>
        <begin position="382"/>
        <end position="401"/>
    </location>
</feature>
<proteinExistence type="inferred from homology"/>
<feature type="transmembrane region" description="Helical" evidence="7">
    <location>
        <begin position="245"/>
        <end position="271"/>
    </location>
</feature>
<dbReference type="GO" id="GO:0006828">
    <property type="term" value="P:manganese ion transport"/>
    <property type="evidence" value="ECO:0007669"/>
    <property type="project" value="TreeGrafter"/>
</dbReference>
<feature type="compositionally biased region" description="Basic and acidic residues" evidence="6">
    <location>
        <begin position="392"/>
        <end position="401"/>
    </location>
</feature>
<dbReference type="AlphaFoldDB" id="A0A2S3GLC0"/>
<evidence type="ECO:0000256" key="1">
    <source>
        <dbReference type="ARBA" id="ARBA00004141"/>
    </source>
</evidence>
<dbReference type="EMBL" id="CM008046">
    <property type="protein sequence ID" value="PAN03855.1"/>
    <property type="molecule type" value="Genomic_DNA"/>
</dbReference>
<feature type="transmembrane region" description="Helical" evidence="7">
    <location>
        <begin position="205"/>
        <end position="224"/>
    </location>
</feature>
<evidence type="ECO:0000313" key="8">
    <source>
        <dbReference type="EMBL" id="PAN03855.1"/>
    </source>
</evidence>